<dbReference type="Gene3D" id="3.10.310.50">
    <property type="match status" value="1"/>
</dbReference>
<dbReference type="Pfam" id="PF17175">
    <property type="entry name" value="MOLO1"/>
    <property type="match status" value="1"/>
</dbReference>
<keyword evidence="3" id="KW-1185">Reference proteome</keyword>
<keyword evidence="1" id="KW-0732">Signal</keyword>
<feature type="chain" id="PRO_5013052574" evidence="1">
    <location>
        <begin position="23"/>
        <end position="213"/>
    </location>
</feature>
<dbReference type="OrthoDB" id="8062037at2759"/>
<evidence type="ECO:0000313" key="3">
    <source>
        <dbReference type="Proteomes" id="UP000242188"/>
    </source>
</evidence>
<proteinExistence type="predicted"/>
<dbReference type="InterPro" id="IPR033438">
    <property type="entry name" value="MOLO1"/>
</dbReference>
<reference evidence="2 3" key="1">
    <citation type="journal article" date="2017" name="Nat. Ecol. Evol.">
        <title>Scallop genome provides insights into evolution of bilaterian karyotype and development.</title>
        <authorList>
            <person name="Wang S."/>
            <person name="Zhang J."/>
            <person name="Jiao W."/>
            <person name="Li J."/>
            <person name="Xun X."/>
            <person name="Sun Y."/>
            <person name="Guo X."/>
            <person name="Huan P."/>
            <person name="Dong B."/>
            <person name="Zhang L."/>
            <person name="Hu X."/>
            <person name="Sun X."/>
            <person name="Wang J."/>
            <person name="Zhao C."/>
            <person name="Wang Y."/>
            <person name="Wang D."/>
            <person name="Huang X."/>
            <person name="Wang R."/>
            <person name="Lv J."/>
            <person name="Li Y."/>
            <person name="Zhang Z."/>
            <person name="Liu B."/>
            <person name="Lu W."/>
            <person name="Hui Y."/>
            <person name="Liang J."/>
            <person name="Zhou Z."/>
            <person name="Hou R."/>
            <person name="Li X."/>
            <person name="Liu Y."/>
            <person name="Li H."/>
            <person name="Ning X."/>
            <person name="Lin Y."/>
            <person name="Zhao L."/>
            <person name="Xing Q."/>
            <person name="Dou J."/>
            <person name="Li Y."/>
            <person name="Mao J."/>
            <person name="Guo H."/>
            <person name="Dou H."/>
            <person name="Li T."/>
            <person name="Mu C."/>
            <person name="Jiang W."/>
            <person name="Fu Q."/>
            <person name="Fu X."/>
            <person name="Miao Y."/>
            <person name="Liu J."/>
            <person name="Yu Q."/>
            <person name="Li R."/>
            <person name="Liao H."/>
            <person name="Li X."/>
            <person name="Kong Y."/>
            <person name="Jiang Z."/>
            <person name="Chourrout D."/>
            <person name="Li R."/>
            <person name="Bao Z."/>
        </authorList>
    </citation>
    <scope>NUCLEOTIDE SEQUENCE [LARGE SCALE GENOMIC DNA]</scope>
    <source>
        <strain evidence="2 3">PY_sf001</strain>
    </source>
</reference>
<name>A0A210Q1U1_MIZYE</name>
<dbReference type="EMBL" id="NEDP02005230">
    <property type="protein sequence ID" value="OWF42713.1"/>
    <property type="molecule type" value="Genomic_DNA"/>
</dbReference>
<dbReference type="PANTHER" id="PTHR33748:SF5">
    <property type="entry name" value="GROUND-LIKE DOMAIN-CONTAINING PROTEIN"/>
    <property type="match status" value="1"/>
</dbReference>
<evidence type="ECO:0000256" key="1">
    <source>
        <dbReference type="SAM" id="SignalP"/>
    </source>
</evidence>
<sequence length="213" mass="24365">MGSGLYWACVLGVLSVCVEVQSQTVWNVVSFPDPRYEPTRCGRHSEVTESWICDPNNIISSDDASAIDALLKMTERTTSCGCQKCRTDNSGYVIMVALMPQMRRIINGSNTLESILQDARVYAYYLSLYWDFTSCDQQILILFDQHHDVVYTLTQRDARRTLTDKLVSEITLQNRRFFDVNEKASIAQGLTNMIQSYKDILPRRVRQSRPTTV</sequence>
<dbReference type="PANTHER" id="PTHR33748">
    <property type="entry name" value="PROTEIN CBG04600"/>
    <property type="match status" value="1"/>
</dbReference>
<organism evidence="2 3">
    <name type="scientific">Mizuhopecten yessoensis</name>
    <name type="common">Japanese scallop</name>
    <name type="synonym">Patinopecten yessoensis</name>
    <dbReference type="NCBI Taxonomy" id="6573"/>
    <lineage>
        <taxon>Eukaryota</taxon>
        <taxon>Metazoa</taxon>
        <taxon>Spiralia</taxon>
        <taxon>Lophotrochozoa</taxon>
        <taxon>Mollusca</taxon>
        <taxon>Bivalvia</taxon>
        <taxon>Autobranchia</taxon>
        <taxon>Pteriomorphia</taxon>
        <taxon>Pectinida</taxon>
        <taxon>Pectinoidea</taxon>
        <taxon>Pectinidae</taxon>
        <taxon>Mizuhopecten</taxon>
    </lineage>
</organism>
<dbReference type="AlphaFoldDB" id="A0A210Q1U1"/>
<dbReference type="GO" id="GO:0005892">
    <property type="term" value="C:acetylcholine-gated channel complex"/>
    <property type="evidence" value="ECO:0007669"/>
    <property type="project" value="InterPro"/>
</dbReference>
<evidence type="ECO:0000313" key="2">
    <source>
        <dbReference type="EMBL" id="OWF42713.1"/>
    </source>
</evidence>
<dbReference type="Proteomes" id="UP000242188">
    <property type="component" value="Unassembled WGS sequence"/>
</dbReference>
<comment type="caution">
    <text evidence="2">The sequence shown here is derived from an EMBL/GenBank/DDBJ whole genome shotgun (WGS) entry which is preliminary data.</text>
</comment>
<protein>
    <submittedName>
        <fullName evidence="2">Uncharacterized protein</fullName>
    </submittedName>
</protein>
<accession>A0A210Q1U1</accession>
<gene>
    <name evidence="2" type="ORF">KP79_PYT06685</name>
</gene>
<feature type="signal peptide" evidence="1">
    <location>
        <begin position="1"/>
        <end position="22"/>
    </location>
</feature>